<keyword evidence="2" id="KW-1133">Transmembrane helix</keyword>
<evidence type="ECO:0000313" key="3">
    <source>
        <dbReference type="EMBL" id="CAB9526017.1"/>
    </source>
</evidence>
<evidence type="ECO:0000256" key="1">
    <source>
        <dbReference type="SAM" id="Coils"/>
    </source>
</evidence>
<keyword evidence="2" id="KW-0812">Transmembrane</keyword>
<reference evidence="3" key="1">
    <citation type="submission" date="2020-06" db="EMBL/GenBank/DDBJ databases">
        <authorList>
            <consortium name="Plant Systems Biology data submission"/>
        </authorList>
    </citation>
    <scope>NUCLEOTIDE SEQUENCE</scope>
    <source>
        <strain evidence="3">D6</strain>
    </source>
</reference>
<evidence type="ECO:0000313" key="4">
    <source>
        <dbReference type="Proteomes" id="UP001153069"/>
    </source>
</evidence>
<evidence type="ECO:0008006" key="5">
    <source>
        <dbReference type="Google" id="ProtNLM"/>
    </source>
</evidence>
<proteinExistence type="predicted"/>
<dbReference type="OrthoDB" id="5984008at2759"/>
<keyword evidence="2" id="KW-0472">Membrane</keyword>
<evidence type="ECO:0000256" key="2">
    <source>
        <dbReference type="SAM" id="Phobius"/>
    </source>
</evidence>
<organism evidence="3 4">
    <name type="scientific">Seminavis robusta</name>
    <dbReference type="NCBI Taxonomy" id="568900"/>
    <lineage>
        <taxon>Eukaryota</taxon>
        <taxon>Sar</taxon>
        <taxon>Stramenopiles</taxon>
        <taxon>Ochrophyta</taxon>
        <taxon>Bacillariophyta</taxon>
        <taxon>Bacillariophyceae</taxon>
        <taxon>Bacillariophycidae</taxon>
        <taxon>Naviculales</taxon>
        <taxon>Naviculaceae</taxon>
        <taxon>Seminavis</taxon>
    </lineage>
</organism>
<gene>
    <name evidence="3" type="ORF">SEMRO_1764_G296110.1</name>
</gene>
<dbReference type="SUPFAM" id="SSF53850">
    <property type="entry name" value="Periplasmic binding protein-like II"/>
    <property type="match status" value="1"/>
</dbReference>
<dbReference type="Proteomes" id="UP001153069">
    <property type="component" value="Unassembled WGS sequence"/>
</dbReference>
<sequence>MRMHQLCFLWRAVYHPSAFPIIDEGIGEKPAFKISPLSEGNATYRSDVCDRFNQFSDGKISLRHALSGLALRPIMEHGDFFHFSHDQGIDPVDPGFLGELMDILAARANFTWRDSFAIMWMPDEDWTVLSWTDYLVWSVNHFDISVTWWDHSIERMEKGVAFRYDGSLVLINQHDPPIQESSIVLSNWLLPFDASVWMLIITTIIASALFMNDESLFLSSFRFASQTVLAGRIFGISMTHLALPTYTANLASLLQSGLVIGLIGKHGIANCAKYCTWGGSNSDTVIQNKYQKAIRRPMETELLMYQALRQGQCGLAVTSMDTWLTYFSNEDYNPDCDLEWVGRQLLTIKSGFAVKADSGDLCSSLIRDVLNLHLAEIVGEGILEELWRKHRAKLQTIDCDAQESGDRNSRARRGLLSSSWFSNQDIPPQQRSLKGGGSTTSMLGTFVMHWSAMAVALLVSVLSVHFERWQKKRLEAANCVVEQVRFRGHGPIIGMPPPLVSLPLFVAVGPEWQYVGSIRNSLWEAQTPFISQDEEGVIKPGISAFRRLSVREASRRFPAGLNGQEQDMQWRQDVDSKLERLLKQERKLERLLNLVEGMSNLSANDANDIQGAGDITKADLDLCA</sequence>
<name>A0A9N8HUK2_9STRA</name>
<dbReference type="EMBL" id="CAICTM010001762">
    <property type="protein sequence ID" value="CAB9526017.1"/>
    <property type="molecule type" value="Genomic_DNA"/>
</dbReference>
<keyword evidence="4" id="KW-1185">Reference proteome</keyword>
<feature type="coiled-coil region" evidence="1">
    <location>
        <begin position="571"/>
        <end position="601"/>
    </location>
</feature>
<feature type="transmembrane region" description="Helical" evidence="2">
    <location>
        <begin position="447"/>
        <end position="466"/>
    </location>
</feature>
<keyword evidence="1" id="KW-0175">Coiled coil</keyword>
<comment type="caution">
    <text evidence="3">The sequence shown here is derived from an EMBL/GenBank/DDBJ whole genome shotgun (WGS) entry which is preliminary data.</text>
</comment>
<protein>
    <recommendedName>
        <fullName evidence="5">Ionotropic glutamate receptor C-terminal domain-containing protein</fullName>
    </recommendedName>
</protein>
<dbReference type="AlphaFoldDB" id="A0A9N8HUK2"/>
<accession>A0A9N8HUK2</accession>